<dbReference type="AlphaFoldDB" id="A0AA40KQP5"/>
<dbReference type="EMBL" id="JAHYIQ010000009">
    <property type="protein sequence ID" value="KAK1129192.1"/>
    <property type="molecule type" value="Genomic_DNA"/>
</dbReference>
<organism evidence="2 3">
    <name type="scientific">Melipona bicolor</name>
    <dbReference type="NCBI Taxonomy" id="60889"/>
    <lineage>
        <taxon>Eukaryota</taxon>
        <taxon>Metazoa</taxon>
        <taxon>Ecdysozoa</taxon>
        <taxon>Arthropoda</taxon>
        <taxon>Hexapoda</taxon>
        <taxon>Insecta</taxon>
        <taxon>Pterygota</taxon>
        <taxon>Neoptera</taxon>
        <taxon>Endopterygota</taxon>
        <taxon>Hymenoptera</taxon>
        <taxon>Apocrita</taxon>
        <taxon>Aculeata</taxon>
        <taxon>Apoidea</taxon>
        <taxon>Anthophila</taxon>
        <taxon>Apidae</taxon>
        <taxon>Melipona</taxon>
    </lineage>
</organism>
<name>A0AA40KQP5_9HYME</name>
<accession>A0AA40KQP5</accession>
<gene>
    <name evidence="2" type="ORF">K0M31_020322</name>
</gene>
<comment type="caution">
    <text evidence="2">The sequence shown here is derived from an EMBL/GenBank/DDBJ whole genome shotgun (WGS) entry which is preliminary data.</text>
</comment>
<evidence type="ECO:0000313" key="2">
    <source>
        <dbReference type="EMBL" id="KAK1129192.1"/>
    </source>
</evidence>
<sequence>MESCKTTYRLTPQRSRIPKSGERGARNWFEEILFQNMAILDVGRACRAPLRHFVWRRKRERWAHSGVLHFADDKGCRVDTAFGNENARYWGIYKDTWSVNFINRESPARSPRFLARFLSLGFSTSFPVTYDIAVSLVSMRACSKDRVFLPFPEIRTLATSVSKFYFKFHSVLRMRISSK</sequence>
<dbReference type="Proteomes" id="UP001177670">
    <property type="component" value="Unassembled WGS sequence"/>
</dbReference>
<feature type="region of interest" description="Disordered" evidence="1">
    <location>
        <begin position="1"/>
        <end position="20"/>
    </location>
</feature>
<evidence type="ECO:0000256" key="1">
    <source>
        <dbReference type="SAM" id="MobiDB-lite"/>
    </source>
</evidence>
<keyword evidence="3" id="KW-1185">Reference proteome</keyword>
<protein>
    <submittedName>
        <fullName evidence="2">Uncharacterized protein</fullName>
    </submittedName>
</protein>
<evidence type="ECO:0000313" key="3">
    <source>
        <dbReference type="Proteomes" id="UP001177670"/>
    </source>
</evidence>
<proteinExistence type="predicted"/>
<reference evidence="2" key="1">
    <citation type="submission" date="2021-10" db="EMBL/GenBank/DDBJ databases">
        <title>Melipona bicolor Genome sequencing and assembly.</title>
        <authorList>
            <person name="Araujo N.S."/>
            <person name="Arias M.C."/>
        </authorList>
    </citation>
    <scope>NUCLEOTIDE SEQUENCE</scope>
    <source>
        <strain evidence="2">USP_2M_L1-L4_2017</strain>
        <tissue evidence="2">Whole body</tissue>
    </source>
</reference>
<feature type="compositionally biased region" description="Polar residues" evidence="1">
    <location>
        <begin position="1"/>
        <end position="14"/>
    </location>
</feature>